<dbReference type="RefSeq" id="XP_013336602.1">
    <property type="nucleotide sequence ID" value="XM_013481148.1"/>
</dbReference>
<dbReference type="PANTHER" id="PTHR46093:SF18">
    <property type="entry name" value="FIBRONECTIN TYPE-III DOMAIN-CONTAINING PROTEIN"/>
    <property type="match status" value="1"/>
</dbReference>
<evidence type="ECO:0000313" key="5">
    <source>
        <dbReference type="Proteomes" id="UP000030763"/>
    </source>
</evidence>
<dbReference type="PANTHER" id="PTHR46093">
    <property type="entry name" value="ACYL-COA-BINDING DOMAIN-CONTAINING PROTEIN 5"/>
    <property type="match status" value="1"/>
</dbReference>
<protein>
    <recommendedName>
        <fullName evidence="6">Corepressor complex CRC230</fullName>
    </recommendedName>
</protein>
<dbReference type="GeneID" id="25336606"/>
<dbReference type="OMA" id="IGPRSHY"/>
<name>U6M6V9_EIMMA</name>
<feature type="compositionally biased region" description="Polar residues" evidence="3">
    <location>
        <begin position="309"/>
        <end position="331"/>
    </location>
</feature>
<dbReference type="Proteomes" id="UP000030763">
    <property type="component" value="Unassembled WGS sequence"/>
</dbReference>
<proteinExistence type="predicted"/>
<accession>U6M6V9</accession>
<dbReference type="OrthoDB" id="10251809at2759"/>
<dbReference type="Pfam" id="PF24681">
    <property type="entry name" value="Kelch_KLHDC2_KLHL20_DRC7"/>
    <property type="match status" value="1"/>
</dbReference>
<feature type="compositionally biased region" description="Low complexity" evidence="3">
    <location>
        <begin position="138"/>
        <end position="164"/>
    </location>
</feature>
<reference evidence="4" key="2">
    <citation type="submission" date="2013-10" db="EMBL/GenBank/DDBJ databases">
        <authorList>
            <person name="Aslett M."/>
        </authorList>
    </citation>
    <scope>NUCLEOTIDE SEQUENCE [LARGE SCALE GENOMIC DNA]</scope>
    <source>
        <strain evidence="4">Weybridge</strain>
    </source>
</reference>
<dbReference type="InterPro" id="IPR015915">
    <property type="entry name" value="Kelch-typ_b-propeller"/>
</dbReference>
<evidence type="ECO:0000256" key="1">
    <source>
        <dbReference type="ARBA" id="ARBA00022441"/>
    </source>
</evidence>
<dbReference type="Gene3D" id="2.120.10.80">
    <property type="entry name" value="Kelch-type beta propeller"/>
    <property type="match status" value="1"/>
</dbReference>
<feature type="region of interest" description="Disordered" evidence="3">
    <location>
        <begin position="1492"/>
        <end position="1654"/>
    </location>
</feature>
<feature type="region of interest" description="Disordered" evidence="3">
    <location>
        <begin position="129"/>
        <end position="223"/>
    </location>
</feature>
<reference evidence="4" key="1">
    <citation type="submission" date="2013-10" db="EMBL/GenBank/DDBJ databases">
        <title>Genomic analysis of the causative agents of coccidiosis in chickens.</title>
        <authorList>
            <person name="Reid A.J."/>
            <person name="Blake D."/>
            <person name="Billington K."/>
            <person name="Browne H."/>
            <person name="Dunn M."/>
            <person name="Hung S."/>
            <person name="Kawahara F."/>
            <person name="Miranda-Saavedra D."/>
            <person name="Mourier T."/>
            <person name="Nagra H."/>
            <person name="Otto T.D."/>
            <person name="Rawlings N."/>
            <person name="Sanchez A."/>
            <person name="Sanders M."/>
            <person name="Subramaniam C."/>
            <person name="Tay Y."/>
            <person name="Dear P."/>
            <person name="Doerig C."/>
            <person name="Gruber A."/>
            <person name="Parkinson J."/>
            <person name="Shirley M."/>
            <person name="Wan K.L."/>
            <person name="Berriman M."/>
            <person name="Tomley F."/>
            <person name="Pain A."/>
        </authorList>
    </citation>
    <scope>NUCLEOTIDE SEQUENCE [LARGE SCALE GENOMIC DNA]</scope>
    <source>
        <strain evidence="4">Weybridge</strain>
    </source>
</reference>
<dbReference type="VEuPathDB" id="ToxoDB:EMWEY_00026200"/>
<feature type="compositionally biased region" description="Polar residues" evidence="3">
    <location>
        <begin position="1536"/>
        <end position="1556"/>
    </location>
</feature>
<dbReference type="InterPro" id="IPR036890">
    <property type="entry name" value="HATPase_C_sf"/>
</dbReference>
<sequence>MSAPPLQDPSLVGMSAHTGAQGGAVPFPKRSMHLLSQSRLITDGTAHHFILCSPAEAVDMAAVQRQCSVSTPKGAEGVTLYHAPYSGGSGRRVVAVSVPISLAASSVLAMELLKKRLFAWEDELNASFGAMDEDDDPSGSGDAAAGRQQVGTAAAGTSTAASVSLGQPMGHQQVAPASGSAVDATAGTGAGGGPVRAHPGPTTVTAPQGVTGAPSQPSSGGQRPTLFNLLEALASDSVTTPDQRNSIRGIVTDFLNHDLPHSKVYSFIGAVVGHDVLHTIVRKLENEPGRLGVPDAGGLARIEKAFGLSKTTNQQPAHSPQPSGSASSTTPHGVVAGGARSAVGVPQDQQQTASGAFDGGASGPGLTSRDAILRVIRRNLDSRRMPPQSTKDVFEKVRWLPVRRPLTPVPVFGHTLISFSNKAIFFGGTNERGEGVSFRSACIINLNFFSSRIFVFCGEYPSERDGHSTNGLTLQHTPGVILFGGLSGNHFCNDVYILELDFKRWVRKHPAGLPPAPRDQHAASVFPAKTETGNWRENSSDHLSEFLFVFGGRTGNPSVSFHCLNDMWALHIPSNTWTEVRVGDTKPPPRYGFSMIWSEDLHLSLFGGETHGANGRVSCRERVLLEDFWHFKIKDIVNEAHSGPVVVGEWQQEIYEGKMGPRSHYAAIFITQRYQEPRAEPRTIERLMLITSGVTTVMEGGRVRATETDQISVYFFSKKQWYTVKPRYPADYVGEPFGARQRHVACFFETHNIASKPNRPPVPCLFIHGGFRRHQVLGDAWVLSLTGDDPYKGLMAQGGPGAVPCPVGGESLHSHLMGHGINSMRMTPSWYQRDTHTPGILWALCSQQRWLMGAIAQLVDNAMHPSVGCRNVWIKFEETPDKDPMLSVQDDGQGLDYPAMNKLLRLYGSFEPGERRRKGYEYGCGFKMAYGRIASSCAIMSRTQGTIGIGMLSLELMGHCDAREIAAPMCMWRLPNKELINRDPNNMADHRHHQRLLMTYTPFTTPSLLAEQINVLGTMPGSRMVFWDLRDDLDSLVVDPRDNMMYLSSAPDVRLPVQGRCGSSPPSRNGETGACSSEVKTADHLSPSPGSRATEGKPVEAHGVPNGFVSESSKNGNEEKPHAIRDPCRPPVDETVATNTHVGPAMLDVDEDGKPLNTSLQGESSHAEDRSSGGAVKSEQPPEVGSERTSSADVQVEQARSQKALPPHFPLWTTARHSPDYCLATYLFWLNLHAPATIHVQGMPLTPQPLSYGGRQREPRETKAASEVAETAAEMHISKEQQEAAELQAEAASGLIASISRPQTALAEKRSSDGELMADGSTISPSLYLFLKQRLYAPAELSYLFTPADHDAGCFALMGFLNDPMNESSQPRVCEAGVMLYFKQRLIRKLECTFPDAPKYIEASRYPPSERLFGQDGEPPQICRYAFTAVINVPEWMLPSLNKQEFLHENNKPYLTFKARCLKLMQDYLSRCRSPQALNSWIEQRAKRLAEYQDMQRRNRPKRRLNEDLTDEEQPRRSPTPPLTHSSSGAPIWTGQRGSNAGSAEDGTGTTKQVQESGGAEDPPAYSNDGEAAGEEPMAAAASVRKGELSTDEMAQDGKGAPADIPVTGYTESEEKETKEEGGGDVTGEAAVTNKSEESWTQPVASAEDAPAAD</sequence>
<evidence type="ECO:0000313" key="4">
    <source>
        <dbReference type="EMBL" id="CDJ59957.1"/>
    </source>
</evidence>
<dbReference type="SUPFAM" id="SSF55874">
    <property type="entry name" value="ATPase domain of HSP90 chaperone/DNA topoisomerase II/histidine kinase"/>
    <property type="match status" value="1"/>
</dbReference>
<feature type="region of interest" description="Disordered" evidence="3">
    <location>
        <begin position="309"/>
        <end position="365"/>
    </location>
</feature>
<dbReference type="Pfam" id="PF13589">
    <property type="entry name" value="HATPase_c_3"/>
    <property type="match status" value="1"/>
</dbReference>
<keyword evidence="1" id="KW-0880">Kelch repeat</keyword>
<keyword evidence="5" id="KW-1185">Reference proteome</keyword>
<evidence type="ECO:0000256" key="2">
    <source>
        <dbReference type="ARBA" id="ARBA00022737"/>
    </source>
</evidence>
<feature type="compositionally biased region" description="Basic and acidic residues" evidence="3">
    <location>
        <begin position="1116"/>
        <end position="1132"/>
    </location>
</feature>
<gene>
    <name evidence="4" type="ORF">EMWEY_00026200</name>
</gene>
<feature type="region of interest" description="Disordered" evidence="3">
    <location>
        <begin position="1054"/>
        <end position="1202"/>
    </location>
</feature>
<feature type="compositionally biased region" description="Polar residues" evidence="3">
    <location>
        <begin position="1064"/>
        <end position="1079"/>
    </location>
</feature>
<feature type="compositionally biased region" description="Low complexity" evidence="3">
    <location>
        <begin position="333"/>
        <end position="345"/>
    </location>
</feature>
<organism evidence="4 5">
    <name type="scientific">Eimeria maxima</name>
    <name type="common">Coccidian parasite</name>
    <dbReference type="NCBI Taxonomy" id="5804"/>
    <lineage>
        <taxon>Eukaryota</taxon>
        <taxon>Sar</taxon>
        <taxon>Alveolata</taxon>
        <taxon>Apicomplexa</taxon>
        <taxon>Conoidasida</taxon>
        <taxon>Coccidia</taxon>
        <taxon>Eucoccidiorida</taxon>
        <taxon>Eimeriorina</taxon>
        <taxon>Eimeriidae</taxon>
        <taxon>Eimeria</taxon>
    </lineage>
</organism>
<feature type="compositionally biased region" description="Polar residues" evidence="3">
    <location>
        <begin position="1187"/>
        <end position="1201"/>
    </location>
</feature>
<evidence type="ECO:0008006" key="6">
    <source>
        <dbReference type="Google" id="ProtNLM"/>
    </source>
</evidence>
<dbReference type="SUPFAM" id="SSF117281">
    <property type="entry name" value="Kelch motif"/>
    <property type="match status" value="1"/>
</dbReference>
<feature type="compositionally biased region" description="Polar residues" evidence="3">
    <location>
        <begin position="202"/>
        <end position="222"/>
    </location>
</feature>
<feature type="compositionally biased region" description="Low complexity" evidence="3">
    <location>
        <begin position="177"/>
        <end position="187"/>
    </location>
</feature>
<keyword evidence="2" id="KW-0677">Repeat</keyword>
<dbReference type="EMBL" id="HG721074">
    <property type="protein sequence ID" value="CDJ59957.1"/>
    <property type="molecule type" value="Genomic_DNA"/>
</dbReference>
<evidence type="ECO:0000256" key="3">
    <source>
        <dbReference type="SAM" id="MobiDB-lite"/>
    </source>
</evidence>